<dbReference type="GO" id="GO:0004135">
    <property type="term" value="F:amylo-alpha-1,6-glucosidase activity"/>
    <property type="evidence" value="ECO:0007669"/>
    <property type="project" value="InterPro"/>
</dbReference>
<keyword evidence="4" id="KW-1185">Reference proteome</keyword>
<evidence type="ECO:0000259" key="2">
    <source>
        <dbReference type="Pfam" id="PF12439"/>
    </source>
</evidence>
<accession>A0A829YNS4</accession>
<dbReference type="Pfam" id="PF12439">
    <property type="entry name" value="GDE_N"/>
    <property type="match status" value="1"/>
</dbReference>
<feature type="domain" description="Glycogen debranching enzyme bacterial and archaeal type N-terminal" evidence="2">
    <location>
        <begin position="23"/>
        <end position="241"/>
    </location>
</feature>
<dbReference type="SUPFAM" id="SSF48208">
    <property type="entry name" value="Six-hairpin glycosidases"/>
    <property type="match status" value="1"/>
</dbReference>
<dbReference type="InterPro" id="IPR012341">
    <property type="entry name" value="6hp_glycosidase-like_sf"/>
</dbReference>
<evidence type="ECO:0000259" key="1">
    <source>
        <dbReference type="Pfam" id="PF06202"/>
    </source>
</evidence>
<dbReference type="InterPro" id="IPR006451">
    <property type="entry name" value="Glycogen_debranch_arc"/>
</dbReference>
<evidence type="ECO:0000313" key="4">
    <source>
        <dbReference type="Proteomes" id="UP000445000"/>
    </source>
</evidence>
<dbReference type="InterPro" id="IPR024742">
    <property type="entry name" value="Glycogen_debranch_N"/>
</dbReference>
<name>A0A829YNS4_9GAMM</name>
<dbReference type="GO" id="GO:0005980">
    <property type="term" value="P:glycogen catabolic process"/>
    <property type="evidence" value="ECO:0007669"/>
    <property type="project" value="InterPro"/>
</dbReference>
<dbReference type="AlphaFoldDB" id="A0A829YNS4"/>
<dbReference type="RefSeq" id="WP_161816082.1">
    <property type="nucleotide sequence ID" value="NZ_BLJN01000009.1"/>
</dbReference>
<gene>
    <name evidence="3" type="ORF">GCM10011487_64820</name>
</gene>
<dbReference type="GO" id="GO:0004134">
    <property type="term" value="F:4-alpha-glucanotransferase activity"/>
    <property type="evidence" value="ECO:0007669"/>
    <property type="project" value="InterPro"/>
</dbReference>
<protein>
    <submittedName>
        <fullName evidence="3">Glycogen debranching protein</fullName>
    </submittedName>
</protein>
<sequence>MIRDRQILLSWNRDSDPSFLRSREWLVTNGLGGYASGTLAGIPARKYHGLFVPNLASPKGRHILISRCDEWVMINDREMHLGGAEYESERFEGELHLFLKEFRLDHRIAVWTFEHEGVVFEKSVTMVHNQNTVCVQYRLLHGEALELQVRPFVSFRRHDESPHAEPGSFMLEVRRGRHEVRHIDSDIVLRFGLSPGPTAFVTEERDETNFVYRIERDRGDPEYESAFSPGYLLARVRPGHPAVFVASVHNWEQLDFDAPAVFDAERQRLHHLLSLAPALRNDPVAEQLAMAADQFIVLPGSRLEESVLAQAAGGELRSVYAGYHWFGDWGRDTMISLDGLTLCTGRYREAGAILSTFSHYVKDGLLPNLFPEGERQALYHTVDATLWYFHAISRYVEATADRALVRNLFPVLQSIVQHHLDGTHFNIHVDPKDGLISAAAEGLQLTWMDAKVEGWVVTPRRGKPVEIQALWHNALQLMAHWASELRQPHEQYQNLAAQVRDSFNQRYWNERRGCLYDVVDGPNGNDDAIRPNQVFALSLQHPVLYQRHWKQVVDVARDKLLTAYGLRTLSSDHPDYKSHYRGNLRERDAAYHQGTVWPWLIGHYIDAYLRVYPDPAGARALLESFPGHLYDAGVGSISEIFDAEEPYAPGGCMAQAWSVAEVLRAWLKTKPDGSSRR</sequence>
<evidence type="ECO:0000313" key="3">
    <source>
        <dbReference type="EMBL" id="GFE84482.1"/>
    </source>
</evidence>
<dbReference type="NCBIfam" id="TIGR01561">
    <property type="entry name" value="gde_arch"/>
    <property type="match status" value="1"/>
</dbReference>
<proteinExistence type="predicted"/>
<dbReference type="Pfam" id="PF06202">
    <property type="entry name" value="GDE_C"/>
    <property type="match status" value="1"/>
</dbReference>
<dbReference type="EMBL" id="BLJN01000009">
    <property type="protein sequence ID" value="GFE84482.1"/>
    <property type="molecule type" value="Genomic_DNA"/>
</dbReference>
<dbReference type="InterPro" id="IPR010401">
    <property type="entry name" value="AGL/Gdb1"/>
</dbReference>
<dbReference type="PANTHER" id="PTHR10569">
    <property type="entry name" value="GLYCOGEN DEBRANCHING ENZYME"/>
    <property type="match status" value="1"/>
</dbReference>
<dbReference type="PANTHER" id="PTHR10569:SF2">
    <property type="entry name" value="GLYCOGEN DEBRANCHING ENZYME"/>
    <property type="match status" value="1"/>
</dbReference>
<dbReference type="InterPro" id="IPR032790">
    <property type="entry name" value="GDE_C"/>
</dbReference>
<dbReference type="Gene3D" id="1.50.10.10">
    <property type="match status" value="1"/>
</dbReference>
<organism evidence="3 4">
    <name type="scientific">Steroidobacter agaridevorans</name>
    <dbReference type="NCBI Taxonomy" id="2695856"/>
    <lineage>
        <taxon>Bacteria</taxon>
        <taxon>Pseudomonadati</taxon>
        <taxon>Pseudomonadota</taxon>
        <taxon>Gammaproteobacteria</taxon>
        <taxon>Steroidobacterales</taxon>
        <taxon>Steroidobacteraceae</taxon>
        <taxon>Steroidobacter</taxon>
    </lineage>
</organism>
<dbReference type="FunFam" id="1.50.10.10:FF:000073">
    <property type="entry name" value="Glycogen debranching enzyme, hypothetical (TreX-like)"/>
    <property type="match status" value="1"/>
</dbReference>
<comment type="caution">
    <text evidence="3">The sequence shown here is derived from an EMBL/GenBank/DDBJ whole genome shotgun (WGS) entry which is preliminary data.</text>
</comment>
<dbReference type="Proteomes" id="UP000445000">
    <property type="component" value="Unassembled WGS sequence"/>
</dbReference>
<reference evidence="4" key="1">
    <citation type="submission" date="2020-01" db="EMBL/GenBank/DDBJ databases">
        <title>'Steroidobacter agaridevorans' sp. nov., agar-degrading bacteria isolated from rhizosphere soils.</title>
        <authorList>
            <person name="Ikenaga M."/>
            <person name="Kataoka M."/>
            <person name="Murouchi A."/>
            <person name="Katsuragi S."/>
            <person name="Sakai M."/>
        </authorList>
    </citation>
    <scope>NUCLEOTIDE SEQUENCE [LARGE SCALE GENOMIC DNA]</scope>
    <source>
        <strain evidence="4">YU21-B</strain>
    </source>
</reference>
<dbReference type="InterPro" id="IPR008928">
    <property type="entry name" value="6-hairpin_glycosidase_sf"/>
</dbReference>
<feature type="domain" description="Glycogen debranching enzyme C-terminal" evidence="1">
    <location>
        <begin position="313"/>
        <end position="664"/>
    </location>
</feature>